<gene>
    <name evidence="4" type="ORF">DSCOOX_42260</name>
</gene>
<dbReference type="InterPro" id="IPR027417">
    <property type="entry name" value="P-loop_NTPase"/>
</dbReference>
<dbReference type="Pfam" id="PF09818">
    <property type="entry name" value="ABC_ATPase"/>
    <property type="match status" value="1"/>
</dbReference>
<evidence type="ECO:0000259" key="2">
    <source>
        <dbReference type="Pfam" id="PF20446"/>
    </source>
</evidence>
<accession>A0A5K8AEU6</accession>
<dbReference type="InterPro" id="IPR046834">
    <property type="entry name" value="ABC_ATPase_C"/>
</dbReference>
<dbReference type="AlphaFoldDB" id="A0A5K8AEU6"/>
<dbReference type="RefSeq" id="WP_155312022.1">
    <property type="nucleotide sequence ID" value="NZ_AP021879.1"/>
</dbReference>
<dbReference type="Pfam" id="PF21117">
    <property type="entry name" value="MRB1590_C"/>
    <property type="match status" value="1"/>
</dbReference>
<reference evidence="4 5" key="1">
    <citation type="submission" date="2019-11" db="EMBL/GenBank/DDBJ databases">
        <title>Comparative genomics of hydrocarbon-degrading Desulfosarcina strains.</title>
        <authorList>
            <person name="Watanabe M."/>
            <person name="Kojima H."/>
            <person name="Fukui M."/>
        </authorList>
    </citation>
    <scope>NUCLEOTIDE SEQUENCE [LARGE SCALE GENOMIC DNA]</scope>
    <source>
        <strain evidence="5">oXyS1</strain>
    </source>
</reference>
<dbReference type="SUPFAM" id="SSF52540">
    <property type="entry name" value="P-loop containing nucleoside triphosphate hydrolases"/>
    <property type="match status" value="1"/>
</dbReference>
<feature type="domain" description="MRB1590-like C-terminal" evidence="3">
    <location>
        <begin position="473"/>
        <end position="566"/>
    </location>
</feature>
<dbReference type="Pfam" id="PF20446">
    <property type="entry name" value="ABC_N"/>
    <property type="match status" value="1"/>
</dbReference>
<organism evidence="4 5">
    <name type="scientific">Desulfosarcina ovata subsp. ovata</name>
    <dbReference type="NCBI Taxonomy" id="2752305"/>
    <lineage>
        <taxon>Bacteria</taxon>
        <taxon>Pseudomonadati</taxon>
        <taxon>Thermodesulfobacteriota</taxon>
        <taxon>Desulfobacteria</taxon>
        <taxon>Desulfobacterales</taxon>
        <taxon>Desulfosarcinaceae</taxon>
        <taxon>Desulfosarcina</taxon>
    </lineage>
</organism>
<dbReference type="EMBL" id="AP021879">
    <property type="protein sequence ID" value="BBO91046.1"/>
    <property type="molecule type" value="Genomic_DNA"/>
</dbReference>
<proteinExistence type="predicted"/>
<sequence length="572" mass="62674">MLSRSELKQKLSAIDGRDYTHYQAIRGSYDFDLFKLVVQQIPKDPFAPPHSGVYRIQLHRDDRRVVNPDLRSRVQTIAFADFLARRFATACLGIGKGRRGTGRSGMITIEPPGQAILARNSVVVTDTMIEVRCFLGLPANGRTIDAVTANVMLLDELPVIVDQALRRENVDARALNEHIAVAEDAESLRAMLDPLDLVAFVGEGAILPRESGTSDRPGTDTPLIPFSVPAALRIDVDLHHAGKVRGMGIPKGVTLITGGGYHGKSTLLETLALGIYNHVPGDGRQQCVSLAQTVKVRSHSGRSVVKTDISGFIDNLPFGKDTTAFSTRNASGSTSQAATIIEAIEAGARVLLMDEDTCATNFLIRDRKMQQLVNRRDEPITAFIDRVRQLYTERGISTVLVLGGVGDYFDVADHVIQMIHYRPEDVTARAHRIAESFPVKRAVESGPASLAVRARAPLPGSIDPVNAYGKQRIHAQDAYRLVFGEQRVDLTDLEQLVEASQTHAIGYAMQYAKKYMDGSRPLRDVVQRVIKDMEAGGLDVVRDRICGHLAGFRGLELAFALNRLGGFDVNQL</sequence>
<evidence type="ECO:0000259" key="1">
    <source>
        <dbReference type="Pfam" id="PF09818"/>
    </source>
</evidence>
<dbReference type="PANTHER" id="PTHR38149:SF1">
    <property type="entry name" value="ATPASE"/>
    <property type="match status" value="1"/>
</dbReference>
<keyword evidence="5" id="KW-1185">Reference proteome</keyword>
<name>A0A5K8AEU6_9BACT</name>
<evidence type="ECO:0000313" key="4">
    <source>
        <dbReference type="EMBL" id="BBO91046.1"/>
    </source>
</evidence>
<dbReference type="PANTHER" id="PTHR38149">
    <property type="entry name" value="ATPASE"/>
    <property type="match status" value="1"/>
</dbReference>
<evidence type="ECO:0000313" key="5">
    <source>
        <dbReference type="Proteomes" id="UP000422108"/>
    </source>
</evidence>
<feature type="domain" description="ATPase of the ABC class N-terminal" evidence="2">
    <location>
        <begin position="5"/>
        <end position="166"/>
    </location>
</feature>
<dbReference type="InterPro" id="IPR019195">
    <property type="entry name" value="ABC_ATPase_put"/>
</dbReference>
<protein>
    <submittedName>
        <fullName evidence="4">ATPase</fullName>
    </submittedName>
</protein>
<evidence type="ECO:0000259" key="3">
    <source>
        <dbReference type="Pfam" id="PF21117"/>
    </source>
</evidence>
<dbReference type="InterPro" id="IPR046833">
    <property type="entry name" value="ABC_N"/>
</dbReference>
<dbReference type="Proteomes" id="UP000422108">
    <property type="component" value="Chromosome"/>
</dbReference>
<dbReference type="InterPro" id="IPR049069">
    <property type="entry name" value="MRB1590-like_C"/>
</dbReference>
<feature type="domain" description="ATPase of the ABC class C-terminal" evidence="1">
    <location>
        <begin position="172"/>
        <end position="446"/>
    </location>
</feature>